<name>A0A8S5RIB9_9VIRU</name>
<organism evidence="1">
    <name type="scientific">virus sp. ctML55</name>
    <dbReference type="NCBI Taxonomy" id="2827627"/>
    <lineage>
        <taxon>Viruses</taxon>
    </lineage>
</organism>
<protein>
    <submittedName>
        <fullName evidence="1">Uncharacterized protein</fullName>
    </submittedName>
</protein>
<reference evidence="1" key="1">
    <citation type="journal article" date="2021" name="Proc. Natl. Acad. Sci. U.S.A.">
        <title>A Catalog of Tens of Thousands of Viruses from Human Metagenomes Reveals Hidden Associations with Chronic Diseases.</title>
        <authorList>
            <person name="Tisza M.J."/>
            <person name="Buck C.B."/>
        </authorList>
    </citation>
    <scope>NUCLEOTIDE SEQUENCE</scope>
    <source>
        <strain evidence="1">CtML55</strain>
    </source>
</reference>
<proteinExistence type="predicted"/>
<dbReference type="EMBL" id="BK059105">
    <property type="protein sequence ID" value="DAE31134.1"/>
    <property type="molecule type" value="Genomic_DNA"/>
</dbReference>
<sequence length="119" mass="14952">MDKYINGSLVKRVLVFKTRKHPDWVHYVDDYRFLFWKIHRDYWYYWDPCFGTYTEEKMISSLEKRYAFYKDGIVYQKPHIILEFSKRHDESIYFDSDEEMEGWFESFMEEFGKPFIYID</sequence>
<evidence type="ECO:0000313" key="1">
    <source>
        <dbReference type="EMBL" id="DAE31134.1"/>
    </source>
</evidence>
<accession>A0A8S5RIB9</accession>